<gene>
    <name evidence="1" type="ORF">PAXRUDRAFT_57013</name>
</gene>
<dbReference type="EMBL" id="KN825847">
    <property type="protein sequence ID" value="KIK81189.1"/>
    <property type="molecule type" value="Genomic_DNA"/>
</dbReference>
<proteinExistence type="predicted"/>
<protein>
    <submittedName>
        <fullName evidence="1">Uncharacterized protein</fullName>
    </submittedName>
</protein>
<accession>A0A0D0DI38</accession>
<dbReference type="HOGENOM" id="CLU_197735_0_0_1"/>
<evidence type="ECO:0000313" key="1">
    <source>
        <dbReference type="EMBL" id="KIK81189.1"/>
    </source>
</evidence>
<dbReference type="InParanoid" id="A0A0D0DI38"/>
<dbReference type="Proteomes" id="UP000054538">
    <property type="component" value="Unassembled WGS sequence"/>
</dbReference>
<feature type="non-terminal residue" evidence="1">
    <location>
        <position position="58"/>
    </location>
</feature>
<reference evidence="2" key="2">
    <citation type="submission" date="2015-01" db="EMBL/GenBank/DDBJ databases">
        <title>Evolutionary Origins and Diversification of the Mycorrhizal Mutualists.</title>
        <authorList>
            <consortium name="DOE Joint Genome Institute"/>
            <consortium name="Mycorrhizal Genomics Consortium"/>
            <person name="Kohler A."/>
            <person name="Kuo A."/>
            <person name="Nagy L.G."/>
            <person name="Floudas D."/>
            <person name="Copeland A."/>
            <person name="Barry K.W."/>
            <person name="Cichocki N."/>
            <person name="Veneault-Fourrey C."/>
            <person name="LaButti K."/>
            <person name="Lindquist E.A."/>
            <person name="Lipzen A."/>
            <person name="Lundell T."/>
            <person name="Morin E."/>
            <person name="Murat C."/>
            <person name="Riley R."/>
            <person name="Ohm R."/>
            <person name="Sun H."/>
            <person name="Tunlid A."/>
            <person name="Henrissat B."/>
            <person name="Grigoriev I.V."/>
            <person name="Hibbett D.S."/>
            <person name="Martin F."/>
        </authorList>
    </citation>
    <scope>NUCLEOTIDE SEQUENCE [LARGE SCALE GENOMIC DNA]</scope>
    <source>
        <strain evidence="2">Ve08.2h10</strain>
    </source>
</reference>
<organism evidence="1 2">
    <name type="scientific">Paxillus rubicundulus Ve08.2h10</name>
    <dbReference type="NCBI Taxonomy" id="930991"/>
    <lineage>
        <taxon>Eukaryota</taxon>
        <taxon>Fungi</taxon>
        <taxon>Dikarya</taxon>
        <taxon>Basidiomycota</taxon>
        <taxon>Agaricomycotina</taxon>
        <taxon>Agaricomycetes</taxon>
        <taxon>Agaricomycetidae</taxon>
        <taxon>Boletales</taxon>
        <taxon>Paxilineae</taxon>
        <taxon>Paxillaceae</taxon>
        <taxon>Paxillus</taxon>
    </lineage>
</organism>
<feature type="non-terminal residue" evidence="1">
    <location>
        <position position="1"/>
    </location>
</feature>
<dbReference type="AlphaFoldDB" id="A0A0D0DI38"/>
<sequence length="58" mass="6295">ITYKPSSTRPPHIPQLPFLGPPIAPFPLSIGHPITYESSSTGPPHIPWLPFLSPPFAP</sequence>
<name>A0A0D0DI38_9AGAM</name>
<evidence type="ECO:0000313" key="2">
    <source>
        <dbReference type="Proteomes" id="UP000054538"/>
    </source>
</evidence>
<keyword evidence="2" id="KW-1185">Reference proteome</keyword>
<reference evidence="1 2" key="1">
    <citation type="submission" date="2014-04" db="EMBL/GenBank/DDBJ databases">
        <authorList>
            <consortium name="DOE Joint Genome Institute"/>
            <person name="Kuo A."/>
            <person name="Kohler A."/>
            <person name="Jargeat P."/>
            <person name="Nagy L.G."/>
            <person name="Floudas D."/>
            <person name="Copeland A."/>
            <person name="Barry K.W."/>
            <person name="Cichocki N."/>
            <person name="Veneault-Fourrey C."/>
            <person name="LaButti K."/>
            <person name="Lindquist E.A."/>
            <person name="Lipzen A."/>
            <person name="Lundell T."/>
            <person name="Morin E."/>
            <person name="Murat C."/>
            <person name="Sun H."/>
            <person name="Tunlid A."/>
            <person name="Henrissat B."/>
            <person name="Grigoriev I.V."/>
            <person name="Hibbett D.S."/>
            <person name="Martin F."/>
            <person name="Nordberg H.P."/>
            <person name="Cantor M.N."/>
            <person name="Hua S.X."/>
        </authorList>
    </citation>
    <scope>NUCLEOTIDE SEQUENCE [LARGE SCALE GENOMIC DNA]</scope>
    <source>
        <strain evidence="1 2">Ve08.2h10</strain>
    </source>
</reference>